<dbReference type="Pfam" id="PF06114">
    <property type="entry name" value="Peptidase_M78"/>
    <property type="match status" value="1"/>
</dbReference>
<dbReference type="AlphaFoldDB" id="A0A5B8CH26"/>
<evidence type="ECO:0000313" key="2">
    <source>
        <dbReference type="EMBL" id="QDC36031.1"/>
    </source>
</evidence>
<dbReference type="Gene3D" id="1.10.10.2910">
    <property type="match status" value="1"/>
</dbReference>
<dbReference type="InterPro" id="IPR052345">
    <property type="entry name" value="Rad_response_metalloprotease"/>
</dbReference>
<dbReference type="PANTHER" id="PTHR43236:SF2">
    <property type="entry name" value="BLL0069 PROTEIN"/>
    <property type="match status" value="1"/>
</dbReference>
<dbReference type="KEGG" id="sufl:FIL70_00990"/>
<reference evidence="2 3" key="1">
    <citation type="submission" date="2019-06" db="EMBL/GenBank/DDBJ databases">
        <title>Genome organization and adaptive potential of archetypical organophosphate degarding Sphingobium fuliginis ATCC 27551.</title>
        <authorList>
            <person name="Sarwar A."/>
            <person name="Parthasarathy S."/>
            <person name="Singh C."/>
            <person name="Siddavattam D."/>
        </authorList>
    </citation>
    <scope>NUCLEOTIDE SEQUENCE [LARGE SCALE GENOMIC DNA]</scope>
    <source>
        <strain evidence="2 3">ATCC 27551</strain>
    </source>
</reference>
<feature type="domain" description="IrrE N-terminal-like" evidence="1">
    <location>
        <begin position="37"/>
        <end position="142"/>
    </location>
</feature>
<organism evidence="2 3">
    <name type="scientific">Sphingobium fuliginis ATCC 27551</name>
    <dbReference type="NCBI Taxonomy" id="1208342"/>
    <lineage>
        <taxon>Bacteria</taxon>
        <taxon>Pseudomonadati</taxon>
        <taxon>Pseudomonadota</taxon>
        <taxon>Alphaproteobacteria</taxon>
        <taxon>Sphingomonadales</taxon>
        <taxon>Sphingomonadaceae</taxon>
        <taxon>Sphingobium</taxon>
    </lineage>
</organism>
<dbReference type="PANTHER" id="PTHR43236">
    <property type="entry name" value="ANTITOXIN HIGA1"/>
    <property type="match status" value="1"/>
</dbReference>
<evidence type="ECO:0000313" key="3">
    <source>
        <dbReference type="Proteomes" id="UP000311469"/>
    </source>
</evidence>
<name>A0A5B8CH26_SPHSA</name>
<sequence length="297" mass="32223">MSDKPKLARRTYAENAARAVLREMQITGLYVDPVEIAQRKGIVVQGKPAEVDGVSGILVKAGDNFGIMYATNIPSEGFQRFSIAHEIGHYCIGGHVDALLSAGMHVSRAGFNSNNPFEQEADFFAAALLMPEAAFRRAIDDHPVGLVGIETLHKECGTSLTACGIRYAGLTRNAVAVISTVGQSVDWCFMSGALKAAEGLKWLWKGAPVPGGTLTEAFNANPDNVRTGCNDAGVGNLRDWFDTRRSYSCTEEVVGLGQYGRTLTILTCNALNIDDMEADEEDDDDALVESWMPRFRR</sequence>
<gene>
    <name evidence="2" type="ORF">FIL70_00990</name>
</gene>
<dbReference type="InterPro" id="IPR010359">
    <property type="entry name" value="IrrE_HExxH"/>
</dbReference>
<dbReference type="Proteomes" id="UP000311469">
    <property type="component" value="Chromosome cSF1"/>
</dbReference>
<dbReference type="RefSeq" id="WP_140041413.1">
    <property type="nucleotide sequence ID" value="NZ_CP041016.1"/>
</dbReference>
<dbReference type="EMBL" id="CP041016">
    <property type="protein sequence ID" value="QDC36031.1"/>
    <property type="molecule type" value="Genomic_DNA"/>
</dbReference>
<evidence type="ECO:0000259" key="1">
    <source>
        <dbReference type="Pfam" id="PF06114"/>
    </source>
</evidence>
<accession>A0A5B8CH26</accession>
<proteinExistence type="predicted"/>
<protein>
    <submittedName>
        <fullName evidence="2">ImmA/IrrE family metallo-endopeptidase</fullName>
    </submittedName>
</protein>